<reference evidence="30" key="2">
    <citation type="journal article" date="2020" name="Biotechnol. Bioeng.">
        <title>Chromosome-scale scaffolds for the Chinese hamster reference genome assembly to facilitate the study of the CHO epigenome.</title>
        <authorList>
            <person name="Hilliard W."/>
            <person name="MacDonald M."/>
            <person name="Lee K.H."/>
        </authorList>
    </citation>
    <scope>NUCLEOTIDE SEQUENCE [LARGE SCALE GENOMIC DNA]</scope>
    <source>
        <strain evidence="30">17A/GY</strain>
    </source>
</reference>
<keyword evidence="17" id="KW-0378">Hydrolase</keyword>
<dbReference type="InterPro" id="IPR039464">
    <property type="entry name" value="Gag-pol_Znf-H3C2"/>
</dbReference>
<dbReference type="EC" id="2.7.7.49" evidence="7"/>
<dbReference type="PROSITE" id="PS50175">
    <property type="entry name" value="ASP_PROT_RETROV"/>
    <property type="match status" value="1"/>
</dbReference>
<dbReference type="CDD" id="cd09851">
    <property type="entry name" value="HTLV-1-like_HR1-HR2"/>
    <property type="match status" value="1"/>
</dbReference>
<dbReference type="FunFam" id="3.30.70.270:FF:000020">
    <property type="entry name" value="Transposon Tf2-6 polyprotein-like Protein"/>
    <property type="match status" value="1"/>
</dbReference>
<accession>A0A9J7K0E1</accession>
<dbReference type="GO" id="GO:0006310">
    <property type="term" value="P:DNA recombination"/>
    <property type="evidence" value="ECO:0007669"/>
    <property type="project" value="UniProtKB-KW"/>
</dbReference>
<dbReference type="Pfam" id="PF02093">
    <property type="entry name" value="Gag_p30"/>
    <property type="match status" value="1"/>
</dbReference>
<dbReference type="Gene3D" id="1.10.375.10">
    <property type="entry name" value="Human Immunodeficiency Virus Type 1 Capsid Protein"/>
    <property type="match status" value="1"/>
</dbReference>
<dbReference type="PROSITE" id="PS50994">
    <property type="entry name" value="INTEGRASE"/>
    <property type="match status" value="1"/>
</dbReference>
<dbReference type="GO" id="GO:0003964">
    <property type="term" value="F:RNA-directed DNA polymerase activity"/>
    <property type="evidence" value="ECO:0007669"/>
    <property type="project" value="UniProtKB-KW"/>
</dbReference>
<keyword evidence="16" id="KW-0863">Zinc-finger</keyword>
<keyword evidence="11" id="KW-0808">Transferase</keyword>
<feature type="domain" description="Peptidase A2" evidence="26">
    <location>
        <begin position="557"/>
        <end position="627"/>
    </location>
</feature>
<evidence type="ECO:0000256" key="2">
    <source>
        <dbReference type="ARBA" id="ARBA00002845"/>
    </source>
</evidence>
<dbReference type="PROSITE" id="PS50878">
    <property type="entry name" value="RT_POL"/>
    <property type="match status" value="1"/>
</dbReference>
<evidence type="ECO:0000256" key="18">
    <source>
        <dbReference type="ARBA" id="ARBA00022833"/>
    </source>
</evidence>
<keyword evidence="21 25" id="KW-0472">Membrane</keyword>
<dbReference type="PANTHER" id="PTHR33064:SF38">
    <property type="entry name" value="LRRGT00076-LIKE"/>
    <property type="match status" value="1"/>
</dbReference>
<evidence type="ECO:0000256" key="24">
    <source>
        <dbReference type="SAM" id="MobiDB-lite"/>
    </source>
</evidence>
<dbReference type="InterPro" id="IPR000477">
    <property type="entry name" value="RT_dom"/>
</dbReference>
<comment type="similarity">
    <text evidence="5">Belongs to the beta type-B retroviral polymerase family. HERV class-II K(HML-2) pol subfamily.</text>
</comment>
<feature type="transmembrane region" description="Helical" evidence="25">
    <location>
        <begin position="2044"/>
        <end position="2070"/>
    </location>
</feature>
<dbReference type="InterPro" id="IPR021109">
    <property type="entry name" value="Peptidase_aspartic_dom_sf"/>
</dbReference>
<keyword evidence="16" id="KW-0479">Metal-binding</keyword>
<organism evidence="30 31">
    <name type="scientific">Cricetulus griseus</name>
    <name type="common">Chinese hamster</name>
    <name type="synonym">Cricetulus barabensis griseus</name>
    <dbReference type="NCBI Taxonomy" id="10029"/>
    <lineage>
        <taxon>Eukaryota</taxon>
        <taxon>Metazoa</taxon>
        <taxon>Chordata</taxon>
        <taxon>Craniata</taxon>
        <taxon>Vertebrata</taxon>
        <taxon>Euteleostomi</taxon>
        <taxon>Mammalia</taxon>
        <taxon>Eutheria</taxon>
        <taxon>Euarchontoglires</taxon>
        <taxon>Glires</taxon>
        <taxon>Rodentia</taxon>
        <taxon>Myomorpha</taxon>
        <taxon>Muroidea</taxon>
        <taxon>Cricetidae</taxon>
        <taxon>Cricetinae</taxon>
        <taxon>Cricetulus</taxon>
    </lineage>
</organism>
<keyword evidence="19" id="KW-0460">Magnesium</keyword>
<dbReference type="InterPro" id="IPR036397">
    <property type="entry name" value="RNaseH_sf"/>
</dbReference>
<dbReference type="InterPro" id="IPR012337">
    <property type="entry name" value="RNaseH-like_sf"/>
</dbReference>
<dbReference type="InterPro" id="IPR003036">
    <property type="entry name" value="Gag_P30"/>
</dbReference>
<feature type="region of interest" description="Disordered" evidence="24">
    <location>
        <begin position="332"/>
        <end position="368"/>
    </location>
</feature>
<evidence type="ECO:0000256" key="10">
    <source>
        <dbReference type="ARBA" id="ARBA00022553"/>
    </source>
</evidence>
<reference evidence="31" key="3">
    <citation type="submission" date="2025-08" db="UniProtKB">
        <authorList>
            <consortium name="RefSeq"/>
        </authorList>
    </citation>
    <scope>IDENTIFICATION</scope>
    <source>
        <strain evidence="31">17A/GY</strain>
        <tissue evidence="31">Liver</tissue>
    </source>
</reference>
<dbReference type="InterPro" id="IPR000840">
    <property type="entry name" value="G_retro_matrix"/>
</dbReference>
<proteinExistence type="inferred from homology"/>
<evidence type="ECO:0000256" key="5">
    <source>
        <dbReference type="ARBA" id="ARBA00010879"/>
    </source>
</evidence>
<dbReference type="InterPro" id="IPR008981">
    <property type="entry name" value="FMuLV_rcpt-bd"/>
</dbReference>
<evidence type="ECO:0000256" key="9">
    <source>
        <dbReference type="ARBA" id="ARBA00022511"/>
    </source>
</evidence>
<dbReference type="Proteomes" id="UP001108280">
    <property type="component" value="Chromosome 2"/>
</dbReference>
<evidence type="ECO:0000256" key="14">
    <source>
        <dbReference type="ARBA" id="ARBA00022722"/>
    </source>
</evidence>
<dbReference type="Gene3D" id="3.10.10.10">
    <property type="entry name" value="HIV Type 1 Reverse Transcriptase, subunit A, domain 1"/>
    <property type="match status" value="1"/>
</dbReference>
<evidence type="ECO:0000256" key="20">
    <source>
        <dbReference type="ARBA" id="ARBA00022870"/>
    </source>
</evidence>
<dbReference type="SUPFAM" id="SSF50630">
    <property type="entry name" value="Acid proteases"/>
    <property type="match status" value="1"/>
</dbReference>
<reference evidence="30" key="1">
    <citation type="journal article" date="2018" name="Biotechnol. Bioeng.">
        <title>A reference genome of the Chinese hamster based on a hybrid assembly strategy.</title>
        <authorList>
            <person name="Rupp O."/>
            <person name="MacDonald M.L."/>
            <person name="Li S."/>
            <person name="Dhiman H."/>
            <person name="Polson S."/>
            <person name="Griep S."/>
            <person name="Heffner K."/>
            <person name="Hernandez I."/>
            <person name="Brinkrolf K."/>
            <person name="Jadhav V."/>
            <person name="Samoudi M."/>
            <person name="Hao H."/>
            <person name="Kingham B."/>
            <person name="Goesmann A."/>
            <person name="Betenbaugh M.J."/>
            <person name="Lewis N.E."/>
            <person name="Borth N."/>
            <person name="Lee K.H."/>
        </authorList>
    </citation>
    <scope>NUCLEOTIDE SEQUENCE [LARGE SCALE GENOMIC DNA]</scope>
    <source>
        <strain evidence="30">17A/GY</strain>
    </source>
</reference>
<dbReference type="PROSITE" id="PS50879">
    <property type="entry name" value="RNASE_H_1"/>
    <property type="match status" value="1"/>
</dbReference>
<evidence type="ECO:0000256" key="17">
    <source>
        <dbReference type="ARBA" id="ARBA00022801"/>
    </source>
</evidence>
<dbReference type="InterPro" id="IPR041577">
    <property type="entry name" value="RT_RNaseH_2"/>
</dbReference>
<comment type="cofactor">
    <cofactor evidence="1">
        <name>Mg(2+)</name>
        <dbReference type="ChEBI" id="CHEBI:18420"/>
    </cofactor>
</comment>
<evidence type="ECO:0000256" key="15">
    <source>
        <dbReference type="ARBA" id="ARBA00022759"/>
    </source>
</evidence>
<evidence type="ECO:0000256" key="23">
    <source>
        <dbReference type="ARBA" id="ARBA00023288"/>
    </source>
</evidence>
<dbReference type="InterPro" id="IPR001584">
    <property type="entry name" value="Integrase_cat-core"/>
</dbReference>
<dbReference type="Pfam" id="PF16721">
    <property type="entry name" value="zf-H3C2"/>
    <property type="match status" value="1"/>
</dbReference>
<evidence type="ECO:0000256" key="22">
    <source>
        <dbReference type="ARBA" id="ARBA00023172"/>
    </source>
</evidence>
<evidence type="ECO:0000256" key="8">
    <source>
        <dbReference type="ARBA" id="ARBA00018735"/>
    </source>
</evidence>
<dbReference type="KEGG" id="cge:113833979"/>
<dbReference type="Pfam" id="PF18697">
    <property type="entry name" value="MLVIN_C"/>
    <property type="match status" value="1"/>
</dbReference>
<dbReference type="Gene3D" id="3.30.70.270">
    <property type="match status" value="2"/>
</dbReference>
<feature type="transmembrane region" description="Helical" evidence="25">
    <location>
        <begin position="204"/>
        <end position="223"/>
    </location>
</feature>
<evidence type="ECO:0000256" key="4">
    <source>
        <dbReference type="ARBA" id="ARBA00004328"/>
    </source>
</evidence>
<dbReference type="GO" id="GO:0003723">
    <property type="term" value="F:RNA binding"/>
    <property type="evidence" value="ECO:0007669"/>
    <property type="project" value="UniProtKB-KW"/>
</dbReference>
<feature type="domain" description="RNase H type-1" evidence="28">
    <location>
        <begin position="1171"/>
        <end position="1317"/>
    </location>
</feature>
<dbReference type="Pfam" id="PF00429">
    <property type="entry name" value="TLV_coat"/>
    <property type="match status" value="2"/>
</dbReference>
<keyword evidence="22" id="KW-0233">DNA recombination</keyword>
<dbReference type="CDD" id="cd03715">
    <property type="entry name" value="RT_ZFREV_like"/>
    <property type="match status" value="1"/>
</dbReference>
<feature type="domain" description="Integrase catalytic" evidence="29">
    <location>
        <begin position="1439"/>
        <end position="1517"/>
    </location>
</feature>
<dbReference type="GO" id="GO:0004190">
    <property type="term" value="F:aspartic-type endopeptidase activity"/>
    <property type="evidence" value="ECO:0007669"/>
    <property type="project" value="InterPro"/>
</dbReference>
<dbReference type="SUPFAM" id="SSF53098">
    <property type="entry name" value="Ribonuclease H-like"/>
    <property type="match status" value="2"/>
</dbReference>
<dbReference type="Pfam" id="PF01140">
    <property type="entry name" value="Gag_MA"/>
    <property type="match status" value="1"/>
</dbReference>
<feature type="domain" description="Reverse transcriptase" evidence="27">
    <location>
        <begin position="738"/>
        <end position="929"/>
    </location>
</feature>
<dbReference type="Pfam" id="PF00078">
    <property type="entry name" value="RVT_1"/>
    <property type="match status" value="1"/>
</dbReference>
<evidence type="ECO:0000256" key="6">
    <source>
        <dbReference type="ARBA" id="ARBA00012180"/>
    </source>
</evidence>
<dbReference type="SUPFAM" id="SSF47943">
    <property type="entry name" value="Retrovirus capsid protein, N-terminal core domain"/>
    <property type="match status" value="1"/>
</dbReference>
<gene>
    <name evidence="31" type="primary">LOC113833979</name>
</gene>
<dbReference type="InterPro" id="IPR051320">
    <property type="entry name" value="Viral_Replic_Matur_Polypro"/>
</dbReference>
<keyword evidence="15" id="KW-0255">Endonuclease</keyword>
<evidence type="ECO:0000256" key="1">
    <source>
        <dbReference type="ARBA" id="ARBA00001946"/>
    </source>
</evidence>
<protein>
    <recommendedName>
        <fullName evidence="8">Gag-Pol polyprotein</fullName>
        <ecNumber evidence="7">2.7.7.49</ecNumber>
        <ecNumber evidence="6">3.1.26.4</ecNumber>
    </recommendedName>
</protein>
<dbReference type="InterPro" id="IPR002156">
    <property type="entry name" value="RNaseH_domain"/>
</dbReference>
<dbReference type="GO" id="GO:0015074">
    <property type="term" value="P:DNA integration"/>
    <property type="evidence" value="ECO:0007669"/>
    <property type="project" value="InterPro"/>
</dbReference>
<dbReference type="SUPFAM" id="SSF47836">
    <property type="entry name" value="Retroviral matrix proteins"/>
    <property type="match status" value="1"/>
</dbReference>
<dbReference type="Gene3D" id="1.10.150.180">
    <property type="entry name" value="Gamma-retroviral matrix domain"/>
    <property type="match status" value="1"/>
</dbReference>
<feature type="compositionally biased region" description="Pro residues" evidence="24">
    <location>
        <begin position="402"/>
        <end position="412"/>
    </location>
</feature>
<dbReference type="Pfam" id="PF01141">
    <property type="entry name" value="Gag_p12"/>
    <property type="match status" value="1"/>
</dbReference>
<dbReference type="Gene3D" id="3.10.20.370">
    <property type="match status" value="1"/>
</dbReference>
<keyword evidence="25" id="KW-0812">Transmembrane</keyword>
<dbReference type="InterPro" id="IPR008919">
    <property type="entry name" value="Retrov_capsid_N"/>
</dbReference>
<evidence type="ECO:0000256" key="21">
    <source>
        <dbReference type="ARBA" id="ARBA00023136"/>
    </source>
</evidence>
<name>A0A9J7K0E1_CRIGR</name>
<evidence type="ECO:0000256" key="11">
    <source>
        <dbReference type="ARBA" id="ARBA00022679"/>
    </source>
</evidence>
<dbReference type="InterPro" id="IPR001995">
    <property type="entry name" value="Peptidase_A2_cat"/>
</dbReference>
<dbReference type="SUPFAM" id="SSF49830">
    <property type="entry name" value="ENV polyprotein, receptor-binding domain"/>
    <property type="match status" value="1"/>
</dbReference>
<keyword evidence="23" id="KW-0449">Lipoprotein</keyword>
<sequence length="2108" mass="234754">MGALEVALEELRGPGEAFLPEPLGIVEPRPRPAVTVASVCCPSASSLVPPPTGVCGRLDKNVDGTADSPPTGASGNLTVDSWDKLGKDLDFAWEQGTLKPSVRPVWRLYTAVYICIWRLRGGTDEFGLPTVAPGDVLVAFEALGVRNLYFELRSMTGHFPSLFGEGPRLEGFAIFTGDEEGGPPSSTPSQFLLSTLCRNRAAKVCSVLFGLCLVAIICVLLSLETMGQTVTTPLSLTLSHWRDVQEYAHNQSVDVRKRKWITLCSSEWPTFDVGWPRDGTFNPQTIFQVKEKIMDPGPHGHPDQVAYIVTWEALVQDPPPWVRPFLHPKGPSLLPPSNRSDRPIPSAPTPPTPLTPIPPNPPSHSNLYPTAVKETKAKEKKTPKVLPPGVDLLLDLLTEELPPYPPPPPPPEAEADSAALDSAALAEAAPDPSPMTYRLRGCREQPVPDSTTLPLRTGLNGQPQYWPFSASDLYNWKNNNPSFSADPVRLTSLIESVLTTHQPTWDDCQQLLQVLLTSEEKQRVLLEARKNVPGANGQPTQLPNEIDAACPLERPEWDFTTEAGAQHSVLNRSPGPLSHRTAWVQGATGGKQYHWTTNRQLQLATGKVMHSFLHVPDCPYPLLGRDLLTKLKAQIHFERSEVKVTGPEGIPLTILTMSIEDEYRLHEKRTNSNNQETLDHWLAEFPQAWAETGGMGLAINQAPIIVTLKAAILPASVRQYPMPKEAREGIRPHIKRLLEQGILVPCKSPWNTPLLPVRKPGTNDYRPVQDLREVNKRIEDIHPTVPNPYNLLSGLPPNYTWYTVLDLKDAFFCLRLHPTSQPIFAFEWQDAALGISGQLTWTRLPQGFKNSPTLFDEALHQDLAEFRVRYPALILLQYVDDILLAAKTKGECKEGTQALLQTLGSLGYRASAKKAQICQKQVTYLGYKIKDGRRWLTEARMRAILDIPTPQNPRQLREFLGTAGFCRLWIPGFAEMAAPLYPLTRPGVAFKWEEPQKKAFTDIKKALLESPALGLPDLAKPFELFIDEKEGYAKGVLTQKLGPWRRPTAYLSKKLDPVASGWPPCLRMIAAIALLVKDSHKLTLGQPLTIHAPHAVEAVIRQPPDRWLTNARMTHYQTMLLDKDRVHFGPLVTLNPATLLPLPGEPEAHDCLQVLAEAHGARPDLTDQPLPSPDHIWFTDGSSFLHQGERRAGAAVTTENQVVWAQALPPGTSAQRAELIALTQALKLAEGKRLTVYTDSRYAFATAHIHGEIYRRRGLLTSEGKDIKNKEEILALLRALHLPAALSIIHCPGHQKGDYFEARGNRRADLAAREAALTTDTTNLLALEPTNDHPSPSWDYEQRDIQTLEKLGATKEPNGDWTYEGKTVIPYRVTKYLVTFLHKMTHLSSKKMRELLEREEEFNFLLGKNDILKQVTEQCDACARVNASRLKLPPGNRVRGYRPGTHWEIDFTEIKPGKYGYKYLLVFVDTFSGWVEAFPTKHETAKIVTKKLLEEIFPRYGMPQVLGTDNGPAFVSQIGDTVWVRRHQTKNLEPRWKGPYIVLLTTPTTLKVDGIAAWIHASHVKPARPTDSATASEWTACSNGNSLPQMRRSLQSSRETTPGCSSQWAKDQLSGKDFYVCPRDGRAWKQTQTCGGHGQFFCAAWVCETTGDAYWKPSSSWDKIQVTRGWQKGSTGTTSMPLLISFTDKGKKATEWQKGYVWGLRWYLSGPDRGAIFKIRLKIETITKTMGPNPVLTDQKPPIKPHGLRPHRPLPHLPPSPTPSSKTTTPVHIPTSPYPGTGDRLFELVQGAYLALNFSDPSKTQECWLCLVSQPPYYEGIAVLGKYSNQTSAPTNCGTAMQHKLTLSEVSGKGLCIGSTGLTPCVSTTVLNATIDFCILTELWPRVTYHQPEYIYRVLEKSTRYQREPMSLTVALLLGGITMGGIAAGIGTGTVALQETSHFKLLQQAMHTDIQALEESVSALEKSLTSLSEVVLQNRQGLDLLFLQEGGLCAALKEECCFYADHTGIVRDSMAKLRERLKQRQQLFESQQGWFEGWFAKSPWLTTLISTLMGPLVILFLILIFGPCILNKMTQFIRERLSVVQALVLTQQYHQLKQIDPEYPETSE</sequence>
<dbReference type="InterPro" id="IPR036946">
    <property type="entry name" value="G_retro_matrix_sf"/>
</dbReference>
<dbReference type="InterPro" id="IPR043502">
    <property type="entry name" value="DNA/RNA_pol_sf"/>
</dbReference>
<dbReference type="GeneID" id="113833979"/>
<dbReference type="Gene3D" id="1.10.287.210">
    <property type="match status" value="1"/>
</dbReference>
<evidence type="ECO:0000256" key="13">
    <source>
        <dbReference type="ARBA" id="ARBA00022707"/>
    </source>
</evidence>
<evidence type="ECO:0000313" key="30">
    <source>
        <dbReference type="Proteomes" id="UP001108280"/>
    </source>
</evidence>
<dbReference type="Gene3D" id="1.10.340.70">
    <property type="match status" value="1"/>
</dbReference>
<dbReference type="RefSeq" id="XP_035294574.1">
    <property type="nucleotide sequence ID" value="XM_035438683.1"/>
</dbReference>
<evidence type="ECO:0000256" key="12">
    <source>
        <dbReference type="ARBA" id="ARBA00022695"/>
    </source>
</evidence>
<feature type="compositionally biased region" description="Pro residues" evidence="24">
    <location>
        <begin position="345"/>
        <end position="362"/>
    </location>
</feature>
<dbReference type="InterPro" id="IPR002079">
    <property type="entry name" value="Gag_p12"/>
</dbReference>
<keyword evidence="18" id="KW-0862">Zinc</keyword>
<evidence type="ECO:0000256" key="16">
    <source>
        <dbReference type="ARBA" id="ARBA00022771"/>
    </source>
</evidence>
<keyword evidence="9" id="KW-1032">Host cell membrane</keyword>
<dbReference type="GO" id="GO:0019068">
    <property type="term" value="P:virion assembly"/>
    <property type="evidence" value="ECO:0007669"/>
    <property type="project" value="InterPro"/>
</dbReference>
<dbReference type="Gene3D" id="3.30.420.10">
    <property type="entry name" value="Ribonuclease H-like superfamily/Ribonuclease H"/>
    <property type="match status" value="2"/>
</dbReference>
<dbReference type="GO" id="GO:0008270">
    <property type="term" value="F:zinc ion binding"/>
    <property type="evidence" value="ECO:0007669"/>
    <property type="project" value="UniProtKB-KW"/>
</dbReference>
<dbReference type="Pfam" id="PF17919">
    <property type="entry name" value="RT_RNaseH_2"/>
    <property type="match status" value="1"/>
</dbReference>
<comment type="function">
    <text evidence="2">Forms the spherical core of the virion that encapsulates the genomic RNA-nucleocapsid complex.</text>
</comment>
<keyword evidence="10" id="KW-0597">Phosphoprotein</keyword>
<feature type="region of interest" description="Disordered" evidence="24">
    <location>
        <begin position="1732"/>
        <end position="1770"/>
    </location>
</feature>
<keyword evidence="14" id="KW-0540">Nuclease</keyword>
<dbReference type="GO" id="GO:0006508">
    <property type="term" value="P:proteolysis"/>
    <property type="evidence" value="ECO:0007669"/>
    <property type="project" value="InterPro"/>
</dbReference>
<evidence type="ECO:0000259" key="29">
    <source>
        <dbReference type="PROSITE" id="PS50994"/>
    </source>
</evidence>
<keyword evidence="13" id="KW-0519">Myristate</keyword>
<evidence type="ECO:0000313" key="31">
    <source>
        <dbReference type="RefSeq" id="XP_035294574.1"/>
    </source>
</evidence>
<dbReference type="InterPro" id="IPR018154">
    <property type="entry name" value="TLV/ENV_coat_polyprotein"/>
</dbReference>
<evidence type="ECO:0000256" key="25">
    <source>
        <dbReference type="SAM" id="Phobius"/>
    </source>
</evidence>
<dbReference type="InterPro" id="IPR010999">
    <property type="entry name" value="Retrovr_matrix"/>
</dbReference>
<keyword evidence="20" id="KW-1043">Host membrane</keyword>
<evidence type="ECO:0000256" key="19">
    <source>
        <dbReference type="ARBA" id="ARBA00022842"/>
    </source>
</evidence>
<dbReference type="PANTHER" id="PTHR33064">
    <property type="entry name" value="POL PROTEIN"/>
    <property type="match status" value="1"/>
</dbReference>
<evidence type="ECO:0000256" key="3">
    <source>
        <dbReference type="ARBA" id="ARBA00004165"/>
    </source>
</evidence>
<dbReference type="InterPro" id="IPR043128">
    <property type="entry name" value="Rev_trsase/Diguanyl_cyclase"/>
</dbReference>
<feature type="region of interest" description="Disordered" evidence="24">
    <location>
        <begin position="399"/>
        <end position="420"/>
    </location>
</feature>
<keyword evidence="25" id="KW-1133">Transmembrane helix</keyword>
<keyword evidence="30" id="KW-1185">Reference proteome</keyword>
<dbReference type="SUPFAM" id="SSF58069">
    <property type="entry name" value="Virus ectodomain"/>
    <property type="match status" value="1"/>
</dbReference>
<dbReference type="OrthoDB" id="9634693at2759"/>
<dbReference type="CDD" id="cd09273">
    <property type="entry name" value="RNase_HI_RT_Bel"/>
    <property type="match status" value="1"/>
</dbReference>
<dbReference type="SUPFAM" id="SSF56672">
    <property type="entry name" value="DNA/RNA polymerases"/>
    <property type="match status" value="1"/>
</dbReference>
<keyword evidence="12" id="KW-0548">Nucleotidyltransferase</keyword>
<dbReference type="EC" id="3.1.26.4" evidence="6"/>
<dbReference type="InterPro" id="IPR040643">
    <property type="entry name" value="MLVIN_C"/>
</dbReference>
<comment type="subcellular location">
    <subcellularLocation>
        <location evidence="3">Host cell membrane</location>
    </subcellularLocation>
    <subcellularLocation>
        <location evidence="4">Virion</location>
    </subcellularLocation>
</comment>
<dbReference type="Pfam" id="PF00075">
    <property type="entry name" value="RNase_H"/>
    <property type="match status" value="1"/>
</dbReference>
<dbReference type="Gene3D" id="3.90.310.10">
    <property type="entry name" value="ENV polyprotein, receptor-binding domain"/>
    <property type="match status" value="1"/>
</dbReference>
<evidence type="ECO:0000256" key="7">
    <source>
        <dbReference type="ARBA" id="ARBA00012493"/>
    </source>
</evidence>
<evidence type="ECO:0000259" key="28">
    <source>
        <dbReference type="PROSITE" id="PS50879"/>
    </source>
</evidence>
<evidence type="ECO:0000259" key="27">
    <source>
        <dbReference type="PROSITE" id="PS50878"/>
    </source>
</evidence>
<dbReference type="GO" id="GO:0004523">
    <property type="term" value="F:RNA-DNA hybrid ribonuclease activity"/>
    <property type="evidence" value="ECO:0007669"/>
    <property type="project" value="UniProtKB-EC"/>
</dbReference>
<evidence type="ECO:0000259" key="26">
    <source>
        <dbReference type="PROSITE" id="PS50175"/>
    </source>
</evidence>